<organism evidence="1 2">
    <name type="scientific">Marinithermofilum abyssi</name>
    <dbReference type="NCBI Taxonomy" id="1571185"/>
    <lineage>
        <taxon>Bacteria</taxon>
        <taxon>Bacillati</taxon>
        <taxon>Bacillota</taxon>
        <taxon>Bacilli</taxon>
        <taxon>Bacillales</taxon>
        <taxon>Thermoactinomycetaceae</taxon>
        <taxon>Marinithermofilum</taxon>
    </lineage>
</organism>
<dbReference type="EMBL" id="BMHQ01000002">
    <property type="protein sequence ID" value="GGE09225.1"/>
    <property type="molecule type" value="Genomic_DNA"/>
</dbReference>
<evidence type="ECO:0000313" key="1">
    <source>
        <dbReference type="EMBL" id="GGE09225.1"/>
    </source>
</evidence>
<reference evidence="1" key="2">
    <citation type="submission" date="2020-09" db="EMBL/GenBank/DDBJ databases">
        <authorList>
            <person name="Sun Q."/>
            <person name="Zhou Y."/>
        </authorList>
    </citation>
    <scope>NUCLEOTIDE SEQUENCE</scope>
    <source>
        <strain evidence="1">CGMCC 1.15179</strain>
    </source>
</reference>
<name>A0A8J2YBY3_9BACL</name>
<comment type="caution">
    <text evidence="1">The sequence shown here is derived from an EMBL/GenBank/DDBJ whole genome shotgun (WGS) entry which is preliminary data.</text>
</comment>
<dbReference type="RefSeq" id="WP_188646609.1">
    <property type="nucleotide sequence ID" value="NZ_BMHQ01000002.1"/>
</dbReference>
<sequence>MGRVKAWIIGLIAVIYLSGCSSLPAGVRGGQEPGTGERKEPALTRVLTQLDRSIRQTEQTPGMLLQGVGERVLIGDPGFKQVTTMGAAIQASSSPFLVVGKGEIIAESKSFPIEWAASRAAFYLRKEQGVWDEQEVRPYWSAGWEHPLSLLRQWKNILSRTPVKNKGIHMQRRGKETIIEIKWGPDEIAKSRVLLKSPTQPYVSTSDQNRGLAPVSKNRIIHLTQRFVLDAASGRLLRAEQAYEMKQGERVTIQDRRQLQVQKRNLRIKVPEGLKLD</sequence>
<reference evidence="1" key="1">
    <citation type="journal article" date="2014" name="Int. J. Syst. Evol. Microbiol.">
        <title>Complete genome sequence of Corynebacterium casei LMG S-19264T (=DSM 44701T), isolated from a smear-ripened cheese.</title>
        <authorList>
            <consortium name="US DOE Joint Genome Institute (JGI-PGF)"/>
            <person name="Walter F."/>
            <person name="Albersmeier A."/>
            <person name="Kalinowski J."/>
            <person name="Ruckert C."/>
        </authorList>
    </citation>
    <scope>NUCLEOTIDE SEQUENCE</scope>
    <source>
        <strain evidence="1">CGMCC 1.15179</strain>
    </source>
</reference>
<protein>
    <submittedName>
        <fullName evidence="1">Uncharacterized protein</fullName>
    </submittedName>
</protein>
<keyword evidence="2" id="KW-1185">Reference proteome</keyword>
<dbReference type="Proteomes" id="UP000625210">
    <property type="component" value="Unassembled WGS sequence"/>
</dbReference>
<gene>
    <name evidence="1" type="ORF">GCM10011571_08230</name>
</gene>
<dbReference type="AlphaFoldDB" id="A0A8J2YBY3"/>
<accession>A0A8J2YBY3</accession>
<evidence type="ECO:0000313" key="2">
    <source>
        <dbReference type="Proteomes" id="UP000625210"/>
    </source>
</evidence>
<proteinExistence type="predicted"/>